<reference evidence="3 4" key="1">
    <citation type="submission" date="2013-09" db="EMBL/GenBank/DDBJ databases">
        <title>Corchorus capsularis genome sequencing.</title>
        <authorList>
            <person name="Alam M."/>
            <person name="Haque M.S."/>
            <person name="Islam M.S."/>
            <person name="Emdad E.M."/>
            <person name="Islam M.M."/>
            <person name="Ahmed B."/>
            <person name="Halim A."/>
            <person name="Hossen Q.M.M."/>
            <person name="Hossain M.Z."/>
            <person name="Ahmed R."/>
            <person name="Khan M.M."/>
            <person name="Islam R."/>
            <person name="Rashid M.M."/>
            <person name="Khan S.A."/>
            <person name="Rahman M.S."/>
            <person name="Alam M."/>
        </authorList>
    </citation>
    <scope>NUCLEOTIDE SEQUENCE [LARGE SCALE GENOMIC DNA]</scope>
    <source>
        <strain evidence="4">cv. CVL-1</strain>
        <tissue evidence="3">Whole seedling</tissue>
    </source>
</reference>
<keyword evidence="4" id="KW-1185">Reference proteome</keyword>
<dbReference type="Gramene" id="OMO98436">
    <property type="protein sequence ID" value="OMO98436"/>
    <property type="gene ID" value="CCACVL1_04222"/>
</dbReference>
<feature type="transmembrane region" description="Helical" evidence="2">
    <location>
        <begin position="63"/>
        <end position="83"/>
    </location>
</feature>
<feature type="region of interest" description="Disordered" evidence="1">
    <location>
        <begin position="1"/>
        <end position="37"/>
    </location>
</feature>
<protein>
    <recommendedName>
        <fullName evidence="5">Transmembrane protein</fullName>
    </recommendedName>
</protein>
<gene>
    <name evidence="3" type="ORF">CCACVL1_04222</name>
</gene>
<sequence length="121" mass="13904">MECKNVGEFAESSNSHQPESDVEEKEEFPKESINGFRTAPFQNRSSMVAVATFLRQGFDATTLFLPLSFFLFPFSILFSNSRFQNPKTHLTRNLEVLTPTIPLLDRPNFQANEEVDDYDFT</sequence>
<dbReference type="AlphaFoldDB" id="A0A1R3JUB7"/>
<evidence type="ECO:0008006" key="5">
    <source>
        <dbReference type="Google" id="ProtNLM"/>
    </source>
</evidence>
<accession>A0A1R3JUB7</accession>
<dbReference type="EMBL" id="AWWV01007088">
    <property type="protein sequence ID" value="OMO98436.1"/>
    <property type="molecule type" value="Genomic_DNA"/>
</dbReference>
<keyword evidence="2" id="KW-0472">Membrane</keyword>
<dbReference type="Proteomes" id="UP000188268">
    <property type="component" value="Unassembled WGS sequence"/>
</dbReference>
<comment type="caution">
    <text evidence="3">The sequence shown here is derived from an EMBL/GenBank/DDBJ whole genome shotgun (WGS) entry which is preliminary data.</text>
</comment>
<evidence type="ECO:0000256" key="1">
    <source>
        <dbReference type="SAM" id="MobiDB-lite"/>
    </source>
</evidence>
<organism evidence="3 4">
    <name type="scientific">Corchorus capsularis</name>
    <name type="common">Jute</name>
    <dbReference type="NCBI Taxonomy" id="210143"/>
    <lineage>
        <taxon>Eukaryota</taxon>
        <taxon>Viridiplantae</taxon>
        <taxon>Streptophyta</taxon>
        <taxon>Embryophyta</taxon>
        <taxon>Tracheophyta</taxon>
        <taxon>Spermatophyta</taxon>
        <taxon>Magnoliopsida</taxon>
        <taxon>eudicotyledons</taxon>
        <taxon>Gunneridae</taxon>
        <taxon>Pentapetalae</taxon>
        <taxon>rosids</taxon>
        <taxon>malvids</taxon>
        <taxon>Malvales</taxon>
        <taxon>Malvaceae</taxon>
        <taxon>Grewioideae</taxon>
        <taxon>Apeibeae</taxon>
        <taxon>Corchorus</taxon>
    </lineage>
</organism>
<dbReference type="OrthoDB" id="10614461at2759"/>
<keyword evidence="2" id="KW-0812">Transmembrane</keyword>
<evidence type="ECO:0000313" key="4">
    <source>
        <dbReference type="Proteomes" id="UP000188268"/>
    </source>
</evidence>
<proteinExistence type="predicted"/>
<evidence type="ECO:0000256" key="2">
    <source>
        <dbReference type="SAM" id="Phobius"/>
    </source>
</evidence>
<name>A0A1R3JUB7_COCAP</name>
<evidence type="ECO:0000313" key="3">
    <source>
        <dbReference type="EMBL" id="OMO98436.1"/>
    </source>
</evidence>
<keyword evidence="2" id="KW-1133">Transmembrane helix</keyword>